<dbReference type="AlphaFoldDB" id="A0A975B9I1"/>
<keyword evidence="2" id="KW-1185">Reference proteome</keyword>
<proteinExistence type="predicted"/>
<reference evidence="1" key="1">
    <citation type="journal article" date="2021" name="Microb. Physiol.">
        <title>Proteogenomic Insights into the Physiology of Marine, Sulfate-Reducing, Filamentous Desulfonema limicola and Desulfonema magnum.</title>
        <authorList>
            <person name="Schnaars V."/>
            <person name="Wohlbrand L."/>
            <person name="Scheve S."/>
            <person name="Hinrichs C."/>
            <person name="Reinhardt R."/>
            <person name="Rabus R."/>
        </authorList>
    </citation>
    <scope>NUCLEOTIDE SEQUENCE</scope>
    <source>
        <strain evidence="1">5ac10</strain>
    </source>
</reference>
<organism evidence="1 2">
    <name type="scientific">Desulfonema limicola</name>
    <dbReference type="NCBI Taxonomy" id="45656"/>
    <lineage>
        <taxon>Bacteria</taxon>
        <taxon>Pseudomonadati</taxon>
        <taxon>Thermodesulfobacteriota</taxon>
        <taxon>Desulfobacteria</taxon>
        <taxon>Desulfobacterales</taxon>
        <taxon>Desulfococcaceae</taxon>
        <taxon>Desulfonema</taxon>
    </lineage>
</organism>
<gene>
    <name evidence="1" type="ORF">dnl_37410</name>
</gene>
<evidence type="ECO:0000313" key="2">
    <source>
        <dbReference type="Proteomes" id="UP000663720"/>
    </source>
</evidence>
<name>A0A975B9I1_9BACT</name>
<accession>A0A975B9I1</accession>
<protein>
    <submittedName>
        <fullName evidence="1">Uncharacterized protein</fullName>
    </submittedName>
</protein>
<sequence length="210" mass="23425">MKDQTPSKILFTVDKKYLSIFFPVLQQGFKVSARFGCSLKSMLCDQFGITPEYLSDRIKTIFLNGKPVDDPETAIIYDNAVLALSAAMPGLVGATFRSQGPLSIFRSSITHRNKEEKSEIPGKGMLTLKFFNLLVPEMGPAFLERGIWLKTGIIKNLIEEKKADLDTFFKSIIINGQKTGADELTSLKWNDNMELIQVAVKTGKEISPEL</sequence>
<dbReference type="EMBL" id="CP061799">
    <property type="protein sequence ID" value="QTA81406.1"/>
    <property type="molecule type" value="Genomic_DNA"/>
</dbReference>
<dbReference type="Proteomes" id="UP000663720">
    <property type="component" value="Chromosome"/>
</dbReference>
<dbReference type="RefSeq" id="WP_207687441.1">
    <property type="nucleotide sequence ID" value="NZ_CP061799.1"/>
</dbReference>
<evidence type="ECO:0000313" key="1">
    <source>
        <dbReference type="EMBL" id="QTA81406.1"/>
    </source>
</evidence>
<dbReference type="KEGG" id="dli:dnl_37410"/>